<evidence type="ECO:0000256" key="2">
    <source>
        <dbReference type="SAM" id="Phobius"/>
    </source>
</evidence>
<feature type="compositionally biased region" description="Low complexity" evidence="1">
    <location>
        <begin position="492"/>
        <end position="503"/>
    </location>
</feature>
<feature type="signal peptide" evidence="3">
    <location>
        <begin position="1"/>
        <end position="21"/>
    </location>
</feature>
<feature type="compositionally biased region" description="Low complexity" evidence="1">
    <location>
        <begin position="450"/>
        <end position="463"/>
    </location>
</feature>
<feature type="chain" id="PRO_5006622080" evidence="3">
    <location>
        <begin position="22"/>
        <end position="552"/>
    </location>
</feature>
<evidence type="ECO:0000256" key="1">
    <source>
        <dbReference type="SAM" id="MobiDB-lite"/>
    </source>
</evidence>
<organism evidence="4 5">
    <name type="scientific">Bodo saltans</name>
    <name type="common">Flagellated protozoan</name>
    <dbReference type="NCBI Taxonomy" id="75058"/>
    <lineage>
        <taxon>Eukaryota</taxon>
        <taxon>Discoba</taxon>
        <taxon>Euglenozoa</taxon>
        <taxon>Kinetoplastea</taxon>
        <taxon>Metakinetoplastina</taxon>
        <taxon>Eubodonida</taxon>
        <taxon>Bodonidae</taxon>
        <taxon>Bodo</taxon>
    </lineage>
</organism>
<protein>
    <submittedName>
        <fullName evidence="4">Membrane-associated protein, putative</fullName>
    </submittedName>
</protein>
<keyword evidence="2" id="KW-0472">Membrane</keyword>
<evidence type="ECO:0000256" key="3">
    <source>
        <dbReference type="SAM" id="SignalP"/>
    </source>
</evidence>
<keyword evidence="2" id="KW-1133">Transmembrane helix</keyword>
<dbReference type="VEuPathDB" id="TriTrypDB:BSAL_82530"/>
<proteinExistence type="predicted"/>
<sequence>MVLVVAIIAAAVAFAPLYVASLDSATDSAESFSQAIALEIAAKVEQYFAVLQSLTTTMVTASHLGAWSKSDNASIVTWMSYGVTLGADSINMIFDGNIMWTASYAMQNNSNIQDGLFVLTKYNLSVATWYAMNITTLVVQEGPYYFASTLNFRNLQFYAPIRARQTWGAPYIGTVLGKPETVLPCGAPIVLPNGTSVGAFYVRRRTMQVVQYIRSLKIASTGRAMLVDPTTGYFIASNVLADPLVKNRTTGTGYLVTNYTDSTDPVIQESVRLLGSRLLTCSPLPCQFNVGSGNSVVYVTVAVVNDSYNLNKRLIVMIPSDDFLNKIRTAALTSIGALVGSVAGLVFLAFVAVAIIVRPLQRLENKLYASVTLEEAESDSDDNANDKSIFTEVLRIEEAYEKLQAELAKVKSFLPQSVLKQLEQQAAGDGAALEDDDDEGTLRGEDPTFDTRSCSTTTTTPSLDHTDGDAGGIRRQTLISQEHGGAHHQRHSSVVVSRQSASRTGSTQQTVHSRTSEERRQAIERGRTLNTNSGLTSRMCTVVMTNMDGLHR</sequence>
<feature type="region of interest" description="Disordered" evidence="1">
    <location>
        <begin position="428"/>
        <end position="536"/>
    </location>
</feature>
<feature type="non-terminal residue" evidence="4">
    <location>
        <position position="552"/>
    </location>
</feature>
<dbReference type="Proteomes" id="UP000051952">
    <property type="component" value="Unassembled WGS sequence"/>
</dbReference>
<gene>
    <name evidence="4" type="ORF">BSAL_82530</name>
</gene>
<feature type="transmembrane region" description="Helical" evidence="2">
    <location>
        <begin position="335"/>
        <end position="357"/>
    </location>
</feature>
<dbReference type="AlphaFoldDB" id="A0A0S4J847"/>
<keyword evidence="2" id="KW-0812">Transmembrane</keyword>
<evidence type="ECO:0000313" key="5">
    <source>
        <dbReference type="Proteomes" id="UP000051952"/>
    </source>
</evidence>
<reference evidence="5" key="1">
    <citation type="submission" date="2015-09" db="EMBL/GenBank/DDBJ databases">
        <authorList>
            <consortium name="Pathogen Informatics"/>
        </authorList>
    </citation>
    <scope>NUCLEOTIDE SEQUENCE [LARGE SCALE GENOMIC DNA]</scope>
    <source>
        <strain evidence="5">Lake Konstanz</strain>
    </source>
</reference>
<keyword evidence="5" id="KW-1185">Reference proteome</keyword>
<evidence type="ECO:0000313" key="4">
    <source>
        <dbReference type="EMBL" id="CUG64633.1"/>
    </source>
</evidence>
<feature type="compositionally biased region" description="Basic and acidic residues" evidence="1">
    <location>
        <begin position="514"/>
        <end position="527"/>
    </location>
</feature>
<dbReference type="EMBL" id="CYKH01000913">
    <property type="protein sequence ID" value="CUG64633.1"/>
    <property type="molecule type" value="Genomic_DNA"/>
</dbReference>
<name>A0A0S4J847_BODSA</name>
<feature type="compositionally biased region" description="Polar residues" evidence="1">
    <location>
        <begin position="504"/>
        <end position="513"/>
    </location>
</feature>
<keyword evidence="3" id="KW-0732">Signal</keyword>
<accession>A0A0S4J847</accession>